<proteinExistence type="inferred from homology"/>
<reference evidence="7 8" key="1">
    <citation type="submission" date="2024-09" db="EMBL/GenBank/DDBJ databases">
        <authorList>
            <person name="Sun Q."/>
            <person name="Mori K."/>
        </authorList>
    </citation>
    <scope>NUCLEOTIDE SEQUENCE [LARGE SCALE GENOMIC DNA]</scope>
    <source>
        <strain evidence="7 8">JCM 4557</strain>
    </source>
</reference>
<dbReference type="Gene3D" id="3.40.50.150">
    <property type="entry name" value="Vaccinia Virus protein VP39"/>
    <property type="match status" value="1"/>
</dbReference>
<dbReference type="Proteomes" id="UP001589887">
    <property type="component" value="Unassembled WGS sequence"/>
</dbReference>
<dbReference type="PRINTS" id="PR00105">
    <property type="entry name" value="C5METTRFRASE"/>
</dbReference>
<dbReference type="Gene3D" id="3.90.120.10">
    <property type="entry name" value="DNA Methylase, subunit A, domain 2"/>
    <property type="match status" value="1"/>
</dbReference>
<name>A0ABV6TSQ5_9ACTN</name>
<gene>
    <name evidence="7" type="ORF">ACFH04_27975</name>
</gene>
<dbReference type="RefSeq" id="WP_394322340.1">
    <property type="nucleotide sequence ID" value="NZ_JBHMQV010000009.1"/>
</dbReference>
<comment type="caution">
    <text evidence="6">Lacks conserved residue(s) required for the propagation of feature annotation.</text>
</comment>
<evidence type="ECO:0000313" key="8">
    <source>
        <dbReference type="Proteomes" id="UP001589887"/>
    </source>
</evidence>
<comment type="caution">
    <text evidence="7">The sequence shown here is derived from an EMBL/GenBank/DDBJ whole genome shotgun (WGS) entry which is preliminary data.</text>
</comment>
<keyword evidence="4 6" id="KW-0949">S-adenosyl-L-methionine</keyword>
<dbReference type="Pfam" id="PF00145">
    <property type="entry name" value="DNA_methylase"/>
    <property type="match status" value="2"/>
</dbReference>
<evidence type="ECO:0000256" key="4">
    <source>
        <dbReference type="ARBA" id="ARBA00022691"/>
    </source>
</evidence>
<dbReference type="PANTHER" id="PTHR10629">
    <property type="entry name" value="CYTOSINE-SPECIFIC METHYLTRANSFERASE"/>
    <property type="match status" value="1"/>
</dbReference>
<keyword evidence="8" id="KW-1185">Reference proteome</keyword>
<dbReference type="SUPFAM" id="SSF53335">
    <property type="entry name" value="S-adenosyl-L-methionine-dependent methyltransferases"/>
    <property type="match status" value="1"/>
</dbReference>
<keyword evidence="2 6" id="KW-0489">Methyltransferase</keyword>
<dbReference type="GO" id="GO:0003886">
    <property type="term" value="F:DNA (cytosine-5-)-methyltransferase activity"/>
    <property type="evidence" value="ECO:0007669"/>
    <property type="project" value="UniProtKB-EC"/>
</dbReference>
<organism evidence="7 8">
    <name type="scientific">Streptomyces noboritoensis</name>
    <dbReference type="NCBI Taxonomy" id="67337"/>
    <lineage>
        <taxon>Bacteria</taxon>
        <taxon>Bacillati</taxon>
        <taxon>Actinomycetota</taxon>
        <taxon>Actinomycetes</taxon>
        <taxon>Kitasatosporales</taxon>
        <taxon>Streptomycetaceae</taxon>
        <taxon>Streptomyces</taxon>
    </lineage>
</organism>
<evidence type="ECO:0000256" key="5">
    <source>
        <dbReference type="ARBA" id="ARBA00022747"/>
    </source>
</evidence>
<dbReference type="InterPro" id="IPR029063">
    <property type="entry name" value="SAM-dependent_MTases_sf"/>
</dbReference>
<evidence type="ECO:0000256" key="1">
    <source>
        <dbReference type="ARBA" id="ARBA00011975"/>
    </source>
</evidence>
<evidence type="ECO:0000256" key="3">
    <source>
        <dbReference type="ARBA" id="ARBA00022679"/>
    </source>
</evidence>
<dbReference type="EC" id="2.1.1.37" evidence="1"/>
<protein>
    <recommendedName>
        <fullName evidence="1">DNA (cytosine-5-)-methyltransferase</fullName>
        <ecNumber evidence="1">2.1.1.37</ecNumber>
    </recommendedName>
</protein>
<dbReference type="GO" id="GO:0032259">
    <property type="term" value="P:methylation"/>
    <property type="evidence" value="ECO:0007669"/>
    <property type="project" value="UniProtKB-KW"/>
</dbReference>
<dbReference type="PROSITE" id="PS51679">
    <property type="entry name" value="SAM_MT_C5"/>
    <property type="match status" value="1"/>
</dbReference>
<dbReference type="PANTHER" id="PTHR10629:SF52">
    <property type="entry name" value="DNA (CYTOSINE-5)-METHYLTRANSFERASE 1"/>
    <property type="match status" value="1"/>
</dbReference>
<dbReference type="EMBL" id="JBHMQV010000009">
    <property type="protein sequence ID" value="MFC0847515.1"/>
    <property type="molecule type" value="Genomic_DNA"/>
</dbReference>
<evidence type="ECO:0000256" key="2">
    <source>
        <dbReference type="ARBA" id="ARBA00022603"/>
    </source>
</evidence>
<evidence type="ECO:0000256" key="6">
    <source>
        <dbReference type="PROSITE-ProRule" id="PRU01016"/>
    </source>
</evidence>
<keyword evidence="5" id="KW-0680">Restriction system</keyword>
<keyword evidence="3 6" id="KW-0808">Transferase</keyword>
<sequence>MSGPRFVDVCAGAGGLALGLEHAGFEPVLLLDEKAVACDTLRMNRPAWQVLQTDLLEFSPSRHQEIYDVDLLSAGLPRVKSSATVARTETEAELRLLEATVYLAHAVRPRALLIENVPGLVGAPGFEPIRDFIRKELVHLGYRFRWFVLNAADFGVPQDRKQGVLVALRTQYFDAFRPPEPTVKEYRSVGRALRRSMAMGGWQDADRWAAQAVGVAPTLVGGSDRRGGADLGPTGTKKAWARLGVDGGTVADDVPGPDFAWAPETGRHGMVRITTDQAALLQGFPPDWRFAGKKTARYRQIGHASPPPVGRALGLAIRAALEVPRSTASVAGYTSTP</sequence>
<evidence type="ECO:0000313" key="7">
    <source>
        <dbReference type="EMBL" id="MFC0847515.1"/>
    </source>
</evidence>
<accession>A0ABV6TSQ5</accession>
<comment type="similarity">
    <text evidence="6">Belongs to the class I-like SAM-binding methyltransferase superfamily. C5-methyltransferase family.</text>
</comment>
<dbReference type="InterPro" id="IPR001525">
    <property type="entry name" value="C5_MeTfrase"/>
</dbReference>
<dbReference type="InterPro" id="IPR050390">
    <property type="entry name" value="C5-Methyltransferase"/>
</dbReference>